<keyword evidence="6" id="KW-1185">Reference proteome</keyword>
<gene>
    <name evidence="5" type="ORF">MAM1_0174d07254</name>
</gene>
<feature type="chain" id="PRO_5002199374" description="Chromatin target of PRMT1 protein C-terminal domain-containing protein" evidence="3">
    <location>
        <begin position="18"/>
        <end position="288"/>
    </location>
</feature>
<evidence type="ECO:0000313" key="5">
    <source>
        <dbReference type="EMBL" id="GAN07751.1"/>
    </source>
</evidence>
<protein>
    <recommendedName>
        <fullName evidence="4">Chromatin target of PRMT1 protein C-terminal domain-containing protein</fullName>
    </recommendedName>
</protein>
<sequence length="288" mass="31087">MLRSTTILSAMIAMVAALSVEVNIKGPEKGACKGVITFVALDSDCADCLYGVKDFRYATVKCRTQAAAEQCCKTVTKSCNLTSEENVSISTLQEESEEVEMINIWILWPSLIDSNMAVYPKGIGEKLTSLAFSKIVKSAVSQRMPTAVNNTPSTGGGSVFSRLRGAKTTPRGKPGSTNIQNRLGKTNSGGIKKRRAGPSPMEGIERQKGRVAKRVAGKKQPTKQGSSKQSPQQKQKKKVAKKPATAEDLDKALDAYMMKDPKTAQAKLDAELTSYMDEAGDILMDENL</sequence>
<feature type="compositionally biased region" description="Polar residues" evidence="2">
    <location>
        <begin position="175"/>
        <end position="189"/>
    </location>
</feature>
<evidence type="ECO:0000313" key="6">
    <source>
        <dbReference type="Proteomes" id="UP000053815"/>
    </source>
</evidence>
<feature type="domain" description="Chromatin target of PRMT1 protein C-terminal" evidence="4">
    <location>
        <begin position="169"/>
        <end position="282"/>
    </location>
</feature>
<dbReference type="AlphaFoldDB" id="A0A0C9MB12"/>
<dbReference type="SMART" id="SM01218">
    <property type="entry name" value="FoP_duplication"/>
    <property type="match status" value="1"/>
</dbReference>
<keyword evidence="3" id="KW-0732">Signal</keyword>
<name>A0A0C9MB12_9FUNG</name>
<feature type="compositionally biased region" description="Basic residues" evidence="2">
    <location>
        <begin position="209"/>
        <end position="221"/>
    </location>
</feature>
<dbReference type="Proteomes" id="UP000053815">
    <property type="component" value="Unassembled WGS sequence"/>
</dbReference>
<evidence type="ECO:0000256" key="1">
    <source>
        <dbReference type="ARBA" id="ARBA00022884"/>
    </source>
</evidence>
<evidence type="ECO:0000256" key="2">
    <source>
        <dbReference type="SAM" id="MobiDB-lite"/>
    </source>
</evidence>
<organism evidence="5">
    <name type="scientific">Mucor ambiguus</name>
    <dbReference type="NCBI Taxonomy" id="91626"/>
    <lineage>
        <taxon>Eukaryota</taxon>
        <taxon>Fungi</taxon>
        <taxon>Fungi incertae sedis</taxon>
        <taxon>Mucoromycota</taxon>
        <taxon>Mucoromycotina</taxon>
        <taxon>Mucoromycetes</taxon>
        <taxon>Mucorales</taxon>
        <taxon>Mucorineae</taxon>
        <taxon>Mucoraceae</taxon>
        <taxon>Mucor</taxon>
    </lineage>
</organism>
<dbReference type="InterPro" id="IPR025715">
    <property type="entry name" value="FoP_C"/>
</dbReference>
<feature type="region of interest" description="Disordered" evidence="2">
    <location>
        <begin position="146"/>
        <end position="247"/>
    </location>
</feature>
<feature type="signal peptide" evidence="3">
    <location>
        <begin position="1"/>
        <end position="17"/>
    </location>
</feature>
<accession>A0A0C9MB12</accession>
<keyword evidence="1" id="KW-0694">RNA-binding</keyword>
<dbReference type="GO" id="GO:0003723">
    <property type="term" value="F:RNA binding"/>
    <property type="evidence" value="ECO:0007669"/>
    <property type="project" value="UniProtKB-KW"/>
</dbReference>
<dbReference type="Pfam" id="PF13865">
    <property type="entry name" value="FoP_duplication"/>
    <property type="match status" value="1"/>
</dbReference>
<feature type="compositionally biased region" description="Low complexity" evidence="2">
    <location>
        <begin position="222"/>
        <end position="233"/>
    </location>
</feature>
<evidence type="ECO:0000256" key="3">
    <source>
        <dbReference type="SAM" id="SignalP"/>
    </source>
</evidence>
<dbReference type="STRING" id="91626.A0A0C9MB12"/>
<reference evidence="5" key="1">
    <citation type="submission" date="2014-09" db="EMBL/GenBank/DDBJ databases">
        <title>Draft genome sequence of an oleaginous Mucoromycotina fungus Mucor ambiguus NBRC6742.</title>
        <authorList>
            <person name="Takeda I."/>
            <person name="Yamane N."/>
            <person name="Morita T."/>
            <person name="Tamano K."/>
            <person name="Machida M."/>
            <person name="Baker S."/>
            <person name="Koike H."/>
        </authorList>
    </citation>
    <scope>NUCLEOTIDE SEQUENCE</scope>
    <source>
        <strain evidence="5">NBRC 6742</strain>
    </source>
</reference>
<dbReference type="OrthoDB" id="2261867at2759"/>
<dbReference type="EMBL" id="DF836463">
    <property type="protein sequence ID" value="GAN07751.1"/>
    <property type="molecule type" value="Genomic_DNA"/>
</dbReference>
<proteinExistence type="predicted"/>
<evidence type="ECO:0000259" key="4">
    <source>
        <dbReference type="SMART" id="SM01218"/>
    </source>
</evidence>